<evidence type="ECO:0000313" key="1">
    <source>
        <dbReference type="EMBL" id="GAA4708337.1"/>
    </source>
</evidence>
<sequence>MRRRKVWIAVSVFLGLVLLGAAWVGWTAYRVNQSLSAAVDDVTTLRAAIEDGDDTAADAALDRLEQHSGSAAGRTDGPTWWVLEQLPSYGDDAEGVAVVSSVIDDLTTSGIRPLVEVSGDLDSIVPRDGKIDPAAVEALQTPTADAGAAFEQANDQLSAEDPSGYVERLRSKYRELARQVSDAAAALGSAETAVQVLPAMLGSNSAQNYLLIFQNNAEIRATGGLPGAVSLVHADNGAVSMTRQVAASSFGFTAKPVLPLTAAEKEIYDDKIGTFFLNANVQPSFPRASDFWKARWEQVYPEQVDGVLSIDPVALSYVLGATGPITVGDITLTEDNAVDELLHQVYVRYSDPADQDTFFRDVASAMFNKISQGADSPRDLISALAQGADEHRIYVHDFDQSVQSKLSGTGVAGELKTEPGPNPQVGVYLTDATGAKMSYYLRYDVDVQATYCTGGVQGLAGHARLVSDAPTDAAGLPPYITGGGVYGTKAGNQLVFVRLFGPVGGAVGTVALNGKPITGFPAVDYDGRKVFTAVVELKPQQNADLTWRMKSGPRQTSDVQVSVTPSVQPGVSSSVVKTAC</sequence>
<protein>
    <submittedName>
        <fullName evidence="1">DUF4012 domain-containing protein</fullName>
    </submittedName>
</protein>
<organism evidence="1 2">
    <name type="scientific">Nocardioides conyzicola</name>
    <dbReference type="NCBI Taxonomy" id="1651781"/>
    <lineage>
        <taxon>Bacteria</taxon>
        <taxon>Bacillati</taxon>
        <taxon>Actinomycetota</taxon>
        <taxon>Actinomycetes</taxon>
        <taxon>Propionibacteriales</taxon>
        <taxon>Nocardioidaceae</taxon>
        <taxon>Nocardioides</taxon>
    </lineage>
</organism>
<name>A0ABP8XIT2_9ACTN</name>
<reference evidence="2" key="1">
    <citation type="journal article" date="2019" name="Int. J. Syst. Evol. Microbiol.">
        <title>The Global Catalogue of Microorganisms (GCM) 10K type strain sequencing project: providing services to taxonomists for standard genome sequencing and annotation.</title>
        <authorList>
            <consortium name="The Broad Institute Genomics Platform"/>
            <consortium name="The Broad Institute Genome Sequencing Center for Infectious Disease"/>
            <person name="Wu L."/>
            <person name="Ma J."/>
        </authorList>
    </citation>
    <scope>NUCLEOTIDE SEQUENCE [LARGE SCALE GENOMIC DNA]</scope>
    <source>
        <strain evidence="2">JCM 18531</strain>
    </source>
</reference>
<accession>A0ABP8XIT2</accession>
<evidence type="ECO:0000313" key="2">
    <source>
        <dbReference type="Proteomes" id="UP001499974"/>
    </source>
</evidence>
<dbReference type="Pfam" id="PF13196">
    <property type="entry name" value="DUF4012"/>
    <property type="match status" value="1"/>
</dbReference>
<comment type="caution">
    <text evidence="1">The sequence shown here is derived from an EMBL/GenBank/DDBJ whole genome shotgun (WGS) entry which is preliminary data.</text>
</comment>
<dbReference type="InterPro" id="IPR025101">
    <property type="entry name" value="DUF4012"/>
</dbReference>
<keyword evidence="2" id="KW-1185">Reference proteome</keyword>
<gene>
    <name evidence="1" type="ORF">GCM10023349_28800</name>
</gene>
<dbReference type="Proteomes" id="UP001499974">
    <property type="component" value="Unassembled WGS sequence"/>
</dbReference>
<dbReference type="EMBL" id="BAABKM010000002">
    <property type="protein sequence ID" value="GAA4708337.1"/>
    <property type="molecule type" value="Genomic_DNA"/>
</dbReference>
<proteinExistence type="predicted"/>
<dbReference type="RefSeq" id="WP_345522047.1">
    <property type="nucleotide sequence ID" value="NZ_BAABKM010000002.1"/>
</dbReference>